<dbReference type="EMBL" id="JBGBPQ010000002">
    <property type="protein sequence ID" value="KAL1527837.1"/>
    <property type="molecule type" value="Genomic_DNA"/>
</dbReference>
<keyword evidence="3 5" id="KW-1133">Transmembrane helix</keyword>
<feature type="transmembrane region" description="Helical" evidence="5">
    <location>
        <begin position="91"/>
        <end position="120"/>
    </location>
</feature>
<comment type="caution">
    <text evidence="7">The sequence shown here is derived from an EMBL/GenBank/DDBJ whole genome shotgun (WGS) entry which is preliminary data.</text>
</comment>
<dbReference type="InterPro" id="IPR004853">
    <property type="entry name" value="Sugar_P_trans_dom"/>
</dbReference>
<evidence type="ECO:0000313" key="7">
    <source>
        <dbReference type="EMBL" id="KAL1527837.1"/>
    </source>
</evidence>
<evidence type="ECO:0000256" key="3">
    <source>
        <dbReference type="ARBA" id="ARBA00022989"/>
    </source>
</evidence>
<feature type="transmembrane region" description="Helical" evidence="5">
    <location>
        <begin position="140"/>
        <end position="159"/>
    </location>
</feature>
<evidence type="ECO:0000256" key="5">
    <source>
        <dbReference type="SAM" id="Phobius"/>
    </source>
</evidence>
<dbReference type="GO" id="GO:0016020">
    <property type="term" value="C:membrane"/>
    <property type="evidence" value="ECO:0007669"/>
    <property type="project" value="UniProtKB-SubCell"/>
</dbReference>
<feature type="transmembrane region" description="Helical" evidence="5">
    <location>
        <begin position="171"/>
        <end position="194"/>
    </location>
</feature>
<name>A0AB34K3Y6_PRYPA</name>
<dbReference type="AlphaFoldDB" id="A0AB34K3Y6"/>
<dbReference type="Pfam" id="PF03151">
    <property type="entry name" value="TPT"/>
    <property type="match status" value="1"/>
</dbReference>
<feature type="transmembrane region" description="Helical" evidence="5">
    <location>
        <begin position="206"/>
        <end position="226"/>
    </location>
</feature>
<accession>A0AB34K3Y6</accession>
<reference evidence="7 8" key="1">
    <citation type="journal article" date="2024" name="Science">
        <title>Giant polyketide synthase enzymes in the biosynthesis of giant marine polyether toxins.</title>
        <authorList>
            <person name="Fallon T.R."/>
            <person name="Shende V.V."/>
            <person name="Wierzbicki I.H."/>
            <person name="Pendleton A.L."/>
            <person name="Watervoot N.F."/>
            <person name="Auber R.P."/>
            <person name="Gonzalez D.J."/>
            <person name="Wisecaver J.H."/>
            <person name="Moore B.S."/>
        </authorList>
    </citation>
    <scope>NUCLEOTIDE SEQUENCE [LARGE SCALE GENOMIC DNA]</scope>
    <source>
        <strain evidence="7 8">12B1</strain>
    </source>
</reference>
<comment type="subcellular location">
    <subcellularLocation>
        <location evidence="1">Membrane</location>
        <topology evidence="1">Multi-pass membrane protein</topology>
    </subcellularLocation>
</comment>
<feature type="transmembrane region" description="Helical" evidence="5">
    <location>
        <begin position="50"/>
        <end position="70"/>
    </location>
</feature>
<dbReference type="PANTHER" id="PTHR11132">
    <property type="entry name" value="SOLUTE CARRIER FAMILY 35"/>
    <property type="match status" value="1"/>
</dbReference>
<evidence type="ECO:0000256" key="4">
    <source>
        <dbReference type="ARBA" id="ARBA00023136"/>
    </source>
</evidence>
<keyword evidence="8" id="KW-1185">Reference proteome</keyword>
<dbReference type="InterPro" id="IPR050186">
    <property type="entry name" value="TPT_transporter"/>
</dbReference>
<evidence type="ECO:0000256" key="2">
    <source>
        <dbReference type="ARBA" id="ARBA00022692"/>
    </source>
</evidence>
<feature type="domain" description="Sugar phosphate transporter" evidence="6">
    <location>
        <begin position="25"/>
        <end position="315"/>
    </location>
</feature>
<evidence type="ECO:0000259" key="6">
    <source>
        <dbReference type="Pfam" id="PF03151"/>
    </source>
</evidence>
<dbReference type="Proteomes" id="UP001515480">
    <property type="component" value="Unassembled WGS sequence"/>
</dbReference>
<sequence>MKVELTPEQWQLVGYQALSLGGFISLNIALNFFNSWALKKNSGGPEFDFPVFYTMTHMVATMLGSGVIMSMKKPLTGYPSFGQLKEYSLGLFPIAICTTANLACNNVSLTLVSLFLNQVIKAAAPLPTMLFSFILERKTYTLKMVVTCTMIVVGTVLAIPMSSKGGTTSLVGVIIVIISMLAASLKPVVMTLVFKGMSDKPKLDPPVVLFYDSFLSFWIMLMYWLISPTERAGTIEYIGKRSSTAILVICAGASMAFFFNLCTYFVIKYTSAVTCMVASNGNKVINIVISGIIANAMKDARNLCGVVLVCLSIAAYAYASHDAKKNPPKPFFKKDVETGGKASEATPLAPSPDTGRCCVIC</sequence>
<keyword evidence="4 5" id="KW-0472">Membrane</keyword>
<protein>
    <recommendedName>
        <fullName evidence="6">Sugar phosphate transporter domain-containing protein</fullName>
    </recommendedName>
</protein>
<feature type="transmembrane region" description="Helical" evidence="5">
    <location>
        <begin position="300"/>
        <end position="319"/>
    </location>
</feature>
<feature type="transmembrane region" description="Helical" evidence="5">
    <location>
        <begin position="246"/>
        <end position="267"/>
    </location>
</feature>
<keyword evidence="2 5" id="KW-0812">Transmembrane</keyword>
<proteinExistence type="predicted"/>
<gene>
    <name evidence="7" type="ORF">AB1Y20_009217</name>
</gene>
<feature type="transmembrane region" description="Helical" evidence="5">
    <location>
        <begin position="12"/>
        <end position="30"/>
    </location>
</feature>
<evidence type="ECO:0000313" key="8">
    <source>
        <dbReference type="Proteomes" id="UP001515480"/>
    </source>
</evidence>
<organism evidence="7 8">
    <name type="scientific">Prymnesium parvum</name>
    <name type="common">Toxic golden alga</name>
    <dbReference type="NCBI Taxonomy" id="97485"/>
    <lineage>
        <taxon>Eukaryota</taxon>
        <taxon>Haptista</taxon>
        <taxon>Haptophyta</taxon>
        <taxon>Prymnesiophyceae</taxon>
        <taxon>Prymnesiales</taxon>
        <taxon>Prymnesiaceae</taxon>
        <taxon>Prymnesium</taxon>
    </lineage>
</organism>
<evidence type="ECO:0000256" key="1">
    <source>
        <dbReference type="ARBA" id="ARBA00004141"/>
    </source>
</evidence>